<dbReference type="InterPro" id="IPR000945">
    <property type="entry name" value="DBH-like"/>
</dbReference>
<evidence type="ECO:0000259" key="2">
    <source>
        <dbReference type="PROSITE" id="PS50836"/>
    </source>
</evidence>
<dbReference type="InterPro" id="IPR045266">
    <property type="entry name" value="DOH_DOMON"/>
</dbReference>
<keyword evidence="4" id="KW-1185">Reference proteome</keyword>
<feature type="signal peptide" evidence="1">
    <location>
        <begin position="1"/>
        <end position="17"/>
    </location>
</feature>
<dbReference type="Pfam" id="PF03351">
    <property type="entry name" value="DOMON"/>
    <property type="match status" value="1"/>
</dbReference>
<dbReference type="InterPro" id="IPR005018">
    <property type="entry name" value="DOMON_domain"/>
</dbReference>
<dbReference type="PANTHER" id="PTHR10157:SF23">
    <property type="entry name" value="MOXD1 HOMOLOG 1"/>
    <property type="match status" value="1"/>
</dbReference>
<dbReference type="GO" id="GO:0042421">
    <property type="term" value="P:norepinephrine biosynthetic process"/>
    <property type="evidence" value="ECO:0007669"/>
    <property type="project" value="TreeGrafter"/>
</dbReference>
<organism evidence="3 4">
    <name type="scientific">Dreissena polymorpha</name>
    <name type="common">Zebra mussel</name>
    <name type="synonym">Mytilus polymorpha</name>
    <dbReference type="NCBI Taxonomy" id="45954"/>
    <lineage>
        <taxon>Eukaryota</taxon>
        <taxon>Metazoa</taxon>
        <taxon>Spiralia</taxon>
        <taxon>Lophotrochozoa</taxon>
        <taxon>Mollusca</taxon>
        <taxon>Bivalvia</taxon>
        <taxon>Autobranchia</taxon>
        <taxon>Heteroconchia</taxon>
        <taxon>Euheterodonta</taxon>
        <taxon>Imparidentia</taxon>
        <taxon>Neoheterodontei</taxon>
        <taxon>Myida</taxon>
        <taxon>Dreissenoidea</taxon>
        <taxon>Dreissenidae</taxon>
        <taxon>Dreissena</taxon>
    </lineage>
</organism>
<dbReference type="CDD" id="cd09631">
    <property type="entry name" value="DOMON_DOH"/>
    <property type="match status" value="1"/>
</dbReference>
<accession>A0A9D4RYY3</accession>
<keyword evidence="1" id="KW-0732">Signal</keyword>
<dbReference type="PROSITE" id="PS50836">
    <property type="entry name" value="DOMON"/>
    <property type="match status" value="1"/>
</dbReference>
<dbReference type="AlphaFoldDB" id="A0A9D4RYY3"/>
<dbReference type="SMART" id="SM00664">
    <property type="entry name" value="DoH"/>
    <property type="match status" value="1"/>
</dbReference>
<evidence type="ECO:0000313" key="3">
    <source>
        <dbReference type="EMBL" id="KAH3886171.1"/>
    </source>
</evidence>
<reference evidence="3" key="2">
    <citation type="submission" date="2020-11" db="EMBL/GenBank/DDBJ databases">
        <authorList>
            <person name="McCartney M.A."/>
            <person name="Auch B."/>
            <person name="Kono T."/>
            <person name="Mallez S."/>
            <person name="Becker A."/>
            <person name="Gohl D.M."/>
            <person name="Silverstein K.A.T."/>
            <person name="Koren S."/>
            <person name="Bechman K.B."/>
            <person name="Herman A."/>
            <person name="Abrahante J.E."/>
            <person name="Garbe J."/>
        </authorList>
    </citation>
    <scope>NUCLEOTIDE SEQUENCE</scope>
    <source>
        <strain evidence="3">Duluth1</strain>
        <tissue evidence="3">Whole animal</tissue>
    </source>
</reference>
<evidence type="ECO:0000256" key="1">
    <source>
        <dbReference type="SAM" id="SignalP"/>
    </source>
</evidence>
<dbReference type="GO" id="GO:0005615">
    <property type="term" value="C:extracellular space"/>
    <property type="evidence" value="ECO:0007669"/>
    <property type="project" value="TreeGrafter"/>
</dbReference>
<dbReference type="EMBL" id="JAIWYP010000001">
    <property type="protein sequence ID" value="KAH3886171.1"/>
    <property type="molecule type" value="Genomic_DNA"/>
</dbReference>
<dbReference type="GO" id="GO:0004500">
    <property type="term" value="F:dopamine beta-monooxygenase activity"/>
    <property type="evidence" value="ECO:0007669"/>
    <property type="project" value="InterPro"/>
</dbReference>
<feature type="domain" description="DOMON" evidence="2">
    <location>
        <begin position="31"/>
        <end position="147"/>
    </location>
</feature>
<dbReference type="GO" id="GO:0042420">
    <property type="term" value="P:dopamine catabolic process"/>
    <property type="evidence" value="ECO:0007669"/>
    <property type="project" value="TreeGrafter"/>
</dbReference>
<evidence type="ECO:0000313" key="4">
    <source>
        <dbReference type="Proteomes" id="UP000828390"/>
    </source>
</evidence>
<protein>
    <recommendedName>
        <fullName evidence="2">DOMON domain-containing protein</fullName>
    </recommendedName>
</protein>
<reference evidence="3" key="1">
    <citation type="journal article" date="2019" name="bioRxiv">
        <title>The Genome of the Zebra Mussel, Dreissena polymorpha: A Resource for Invasive Species Research.</title>
        <authorList>
            <person name="McCartney M.A."/>
            <person name="Auch B."/>
            <person name="Kono T."/>
            <person name="Mallez S."/>
            <person name="Zhang Y."/>
            <person name="Obille A."/>
            <person name="Becker A."/>
            <person name="Abrahante J.E."/>
            <person name="Garbe J."/>
            <person name="Badalamenti J.P."/>
            <person name="Herman A."/>
            <person name="Mangelson H."/>
            <person name="Liachko I."/>
            <person name="Sullivan S."/>
            <person name="Sone E.D."/>
            <person name="Koren S."/>
            <person name="Silverstein K.A.T."/>
            <person name="Beckman K.B."/>
            <person name="Gohl D.M."/>
        </authorList>
    </citation>
    <scope>NUCLEOTIDE SEQUENCE</scope>
    <source>
        <strain evidence="3">Duluth1</strain>
        <tissue evidence="3">Whole animal</tissue>
    </source>
</reference>
<proteinExistence type="predicted"/>
<name>A0A9D4RYY3_DREPO</name>
<gene>
    <name evidence="3" type="ORF">DPMN_010172</name>
</gene>
<feature type="chain" id="PRO_5038342693" description="DOMON domain-containing protein" evidence="1">
    <location>
        <begin position="18"/>
        <end position="163"/>
    </location>
</feature>
<dbReference type="GO" id="GO:0030667">
    <property type="term" value="C:secretory granule membrane"/>
    <property type="evidence" value="ECO:0007669"/>
    <property type="project" value="TreeGrafter"/>
</dbReference>
<dbReference type="GO" id="GO:0006589">
    <property type="term" value="P:octopamine biosynthetic process"/>
    <property type="evidence" value="ECO:0007669"/>
    <property type="project" value="TreeGrafter"/>
</dbReference>
<dbReference type="Proteomes" id="UP000828390">
    <property type="component" value="Unassembled WGS sequence"/>
</dbReference>
<dbReference type="GO" id="GO:0005507">
    <property type="term" value="F:copper ion binding"/>
    <property type="evidence" value="ECO:0007669"/>
    <property type="project" value="TreeGrafter"/>
</dbReference>
<comment type="caution">
    <text evidence="3">The sequence shown here is derived from an EMBL/GenBank/DDBJ whole genome shotgun (WGS) entry which is preliminary data.</text>
</comment>
<dbReference type="PANTHER" id="PTHR10157">
    <property type="entry name" value="DOPAMINE BETA HYDROXYLASE RELATED"/>
    <property type="match status" value="1"/>
</dbReference>
<sequence>MLFCLCVLFMVTMKTSSVPTETFEGLALMDPHFQVYWKTNHSHITFELHVAAHGYVGFGLTANASGAMYPGDLILGYVSNNQSYFGDYHTTRHGQPILDASQDWFLLLATEDNDETVLKFTRAFNTQDKQDDIDITASRLRVHFSALAVYASFSPYLTFVTVQ</sequence>